<dbReference type="InParanoid" id="A0BXF5"/>
<dbReference type="AlphaFoldDB" id="A0BXF5"/>
<gene>
    <name evidence="1" type="ORF">GSPATT00033075001</name>
</gene>
<dbReference type="HOGENOM" id="CLU_1605883_0_0_1"/>
<dbReference type="EMBL" id="CT868024">
    <property type="protein sequence ID" value="CAK63222.1"/>
    <property type="molecule type" value="Genomic_DNA"/>
</dbReference>
<dbReference type="RefSeq" id="XP_001430620.1">
    <property type="nucleotide sequence ID" value="XM_001430583.1"/>
</dbReference>
<accession>A0BXF5</accession>
<dbReference type="KEGG" id="ptm:GSPATT00033075001"/>
<protein>
    <recommendedName>
        <fullName evidence="3">R3H domain-containing protein</fullName>
    </recommendedName>
</protein>
<dbReference type="OrthoDB" id="299176at2759"/>
<dbReference type="Proteomes" id="UP000000600">
    <property type="component" value="Unassembled WGS sequence"/>
</dbReference>
<name>A0BXF5_PARTE</name>
<dbReference type="GeneID" id="5016404"/>
<reference evidence="1 2" key="1">
    <citation type="journal article" date="2006" name="Nature">
        <title>Global trends of whole-genome duplications revealed by the ciliate Paramecium tetraurelia.</title>
        <authorList>
            <consortium name="Genoscope"/>
            <person name="Aury J.-M."/>
            <person name="Jaillon O."/>
            <person name="Duret L."/>
            <person name="Noel B."/>
            <person name="Jubin C."/>
            <person name="Porcel B.M."/>
            <person name="Segurens B."/>
            <person name="Daubin V."/>
            <person name="Anthouard V."/>
            <person name="Aiach N."/>
            <person name="Arnaiz O."/>
            <person name="Billaut A."/>
            <person name="Beisson J."/>
            <person name="Blanc I."/>
            <person name="Bouhouche K."/>
            <person name="Camara F."/>
            <person name="Duharcourt S."/>
            <person name="Guigo R."/>
            <person name="Gogendeau D."/>
            <person name="Katinka M."/>
            <person name="Keller A.-M."/>
            <person name="Kissmehl R."/>
            <person name="Klotz C."/>
            <person name="Koll F."/>
            <person name="Le Moue A."/>
            <person name="Lepere C."/>
            <person name="Malinsky S."/>
            <person name="Nowacki M."/>
            <person name="Nowak J.K."/>
            <person name="Plattner H."/>
            <person name="Poulain J."/>
            <person name="Ruiz F."/>
            <person name="Serrano V."/>
            <person name="Zagulski M."/>
            <person name="Dessen P."/>
            <person name="Betermier M."/>
            <person name="Weissenbach J."/>
            <person name="Scarpelli C."/>
            <person name="Schachter V."/>
            <person name="Sperling L."/>
            <person name="Meyer E."/>
            <person name="Cohen J."/>
            <person name="Wincker P."/>
        </authorList>
    </citation>
    <scope>NUCLEOTIDE SEQUENCE [LARGE SCALE GENOMIC DNA]</scope>
    <source>
        <strain evidence="1 2">Stock d4-2</strain>
    </source>
</reference>
<organism evidence="1 2">
    <name type="scientific">Paramecium tetraurelia</name>
    <dbReference type="NCBI Taxonomy" id="5888"/>
    <lineage>
        <taxon>Eukaryota</taxon>
        <taxon>Sar</taxon>
        <taxon>Alveolata</taxon>
        <taxon>Ciliophora</taxon>
        <taxon>Intramacronucleata</taxon>
        <taxon>Oligohymenophorea</taxon>
        <taxon>Peniculida</taxon>
        <taxon>Parameciidae</taxon>
        <taxon>Paramecium</taxon>
    </lineage>
</organism>
<dbReference type="OMA" id="KQKWQII"/>
<evidence type="ECO:0000313" key="1">
    <source>
        <dbReference type="EMBL" id="CAK63222.1"/>
    </source>
</evidence>
<evidence type="ECO:0000313" key="2">
    <source>
        <dbReference type="Proteomes" id="UP000000600"/>
    </source>
</evidence>
<proteinExistence type="predicted"/>
<evidence type="ECO:0008006" key="3">
    <source>
        <dbReference type="Google" id="ProtNLM"/>
    </source>
</evidence>
<sequence>MKAQYFWPKQKIQVMPLTSPQNKSNFENTLIKTKKQLSLHEQENWNDEHIIKYRNHLKDVRELKQKWQIIERPMNASVLEKAKPYILDMEQSIQHVSLEKPKKKIIIRPFSSRQQKLLSQISQIYNFQSCANRQNKIKLYLQSDDNYANHSFRFYKNFANYLNSIK</sequence>
<keyword evidence="2" id="KW-1185">Reference proteome</keyword>